<feature type="region of interest" description="Disordered" evidence="1">
    <location>
        <begin position="1"/>
        <end position="33"/>
    </location>
</feature>
<dbReference type="EMBL" id="JH794595">
    <property type="protein sequence ID" value="ELQ69141.1"/>
    <property type="molecule type" value="Genomic_DNA"/>
</dbReference>
<accession>L7JLK5</accession>
<name>L7JLK5_PYRO1</name>
<protein>
    <submittedName>
        <fullName evidence="2">Uncharacterized protein</fullName>
    </submittedName>
</protein>
<organism>
    <name type="scientific">Pyricularia oryzae (strain P131)</name>
    <name type="common">Rice blast fungus</name>
    <name type="synonym">Magnaporthe oryzae</name>
    <dbReference type="NCBI Taxonomy" id="1143193"/>
    <lineage>
        <taxon>Eukaryota</taxon>
        <taxon>Fungi</taxon>
        <taxon>Dikarya</taxon>
        <taxon>Ascomycota</taxon>
        <taxon>Pezizomycotina</taxon>
        <taxon>Sordariomycetes</taxon>
        <taxon>Sordariomycetidae</taxon>
        <taxon>Magnaporthales</taxon>
        <taxon>Pyriculariaceae</taxon>
        <taxon>Pyricularia</taxon>
    </lineage>
</organism>
<proteinExistence type="predicted"/>
<evidence type="ECO:0000313" key="2">
    <source>
        <dbReference type="EMBL" id="ELQ69141.1"/>
    </source>
</evidence>
<gene>
    <name evidence="2" type="ORF">OOW_P131scaffold00187g4</name>
</gene>
<evidence type="ECO:0000256" key="1">
    <source>
        <dbReference type="SAM" id="MobiDB-lite"/>
    </source>
</evidence>
<dbReference type="AlphaFoldDB" id="L7JLK5"/>
<reference evidence="2" key="1">
    <citation type="journal article" date="2012" name="PLoS Genet.">
        <title>Comparative analysis of the genomes of two field isolates of the rice blast fungus Magnaporthe oryzae.</title>
        <authorList>
            <person name="Xue M."/>
            <person name="Yang J."/>
            <person name="Li Z."/>
            <person name="Hu S."/>
            <person name="Yao N."/>
            <person name="Dean R.A."/>
            <person name="Zhao W."/>
            <person name="Shen M."/>
            <person name="Zhang H."/>
            <person name="Li C."/>
            <person name="Liu L."/>
            <person name="Cao L."/>
            <person name="Xu X."/>
            <person name="Xing Y."/>
            <person name="Hsiang T."/>
            <person name="Zhang Z."/>
            <person name="Xu J.R."/>
            <person name="Peng Y.L."/>
        </authorList>
    </citation>
    <scope>NUCLEOTIDE SEQUENCE [LARGE SCALE GENOMIC DNA]</scope>
    <source>
        <strain evidence="2">P131</strain>
    </source>
</reference>
<sequence length="100" mass="10534">MIVTEGHVGVETAWQPSRPGGTGKRDPPPSDTLSNILATGGVAGRRDRLGDLFFLGGCELPRPEAFGVSRLDGGGSKRLEAWAAWQSGQGWKQACNVDNG</sequence>